<protein>
    <submittedName>
        <fullName evidence="3">Peptidase M24</fullName>
    </submittedName>
</protein>
<dbReference type="GO" id="GO:0008235">
    <property type="term" value="F:metalloexopeptidase activity"/>
    <property type="evidence" value="ECO:0007669"/>
    <property type="project" value="UniProtKB-ARBA"/>
</dbReference>
<dbReference type="AlphaFoldDB" id="A0A0X3UE53"/>
<dbReference type="PANTHER" id="PTHR46112:SF2">
    <property type="entry name" value="XAA-PRO AMINOPEPTIDASE P-RELATED"/>
    <property type="match status" value="1"/>
</dbReference>
<organism evidence="3 4">
    <name type="scientific">Ruegeria marisrubri</name>
    <dbReference type="NCBI Taxonomy" id="1685379"/>
    <lineage>
        <taxon>Bacteria</taxon>
        <taxon>Pseudomonadati</taxon>
        <taxon>Pseudomonadota</taxon>
        <taxon>Alphaproteobacteria</taxon>
        <taxon>Rhodobacterales</taxon>
        <taxon>Roseobacteraceae</taxon>
        <taxon>Ruegeria</taxon>
    </lineage>
</organism>
<dbReference type="Pfam" id="PF00557">
    <property type="entry name" value="Peptidase_M24"/>
    <property type="match status" value="1"/>
</dbReference>
<sequence>MSETPERGFPEAEFAARTRRAQSLMADRQLSGLLLMTEPEVRYFSGFHTLFWQSPTRPWFLFVPAEGKPVAVIPEIGAALMRRTWIDDIRTWSAPAPADDGLSLLTELLSSLAARGDTIGVMKGHETSLRMPLGDYERLMAGLPGLKVADATGLIRSLRMVKSEAEIEKLAHICAIGSRTFAQVPAMAHEGLPLEELFRAFRREALAQGADDVPYLVGGADQGGYHDVISPPTRRPLQAGDILMLDTGASWDGYFCDFDRNYAIGHADDLSRRAYDVLWRATEAGVAAARPGATCRELFQAMRSVIAEMDDQGGDVGRLGHGLGMQLTEWPSHAAFDETVLEPNMVLTLEPSLGYGDGRIMVHEENIVVTESGARLLSTRAAPELPVI</sequence>
<dbReference type="Gene3D" id="3.40.350.10">
    <property type="entry name" value="Creatinase/prolidase N-terminal domain"/>
    <property type="match status" value="1"/>
</dbReference>
<accession>A0A0X3UE53</accession>
<dbReference type="STRING" id="1685379.AVO45_00390"/>
<name>A0A0X3UE53_9RHOB</name>
<feature type="domain" description="Peptidase M24" evidence="1">
    <location>
        <begin position="169"/>
        <end position="371"/>
    </location>
</feature>
<dbReference type="GO" id="GO:0004177">
    <property type="term" value="F:aminopeptidase activity"/>
    <property type="evidence" value="ECO:0007669"/>
    <property type="project" value="UniProtKB-ARBA"/>
</dbReference>
<dbReference type="SUPFAM" id="SSF55920">
    <property type="entry name" value="Creatinase/aminopeptidase"/>
    <property type="match status" value="1"/>
</dbReference>
<gene>
    <name evidence="3" type="ORF">AVO45_00390</name>
</gene>
<dbReference type="InterPro" id="IPR036005">
    <property type="entry name" value="Creatinase/aminopeptidase-like"/>
</dbReference>
<dbReference type="InterPro" id="IPR050659">
    <property type="entry name" value="Peptidase_M24B"/>
</dbReference>
<dbReference type="Gene3D" id="3.90.230.10">
    <property type="entry name" value="Creatinase/methionine aminopeptidase superfamily"/>
    <property type="match status" value="1"/>
</dbReference>
<proteinExistence type="predicted"/>
<dbReference type="Pfam" id="PF01321">
    <property type="entry name" value="Creatinase_N"/>
    <property type="match status" value="1"/>
</dbReference>
<evidence type="ECO:0000259" key="1">
    <source>
        <dbReference type="Pfam" id="PF00557"/>
    </source>
</evidence>
<dbReference type="InterPro" id="IPR000994">
    <property type="entry name" value="Pept_M24"/>
</dbReference>
<dbReference type="Proteomes" id="UP000053791">
    <property type="component" value="Unassembled WGS sequence"/>
</dbReference>
<dbReference type="PANTHER" id="PTHR46112">
    <property type="entry name" value="AMINOPEPTIDASE"/>
    <property type="match status" value="1"/>
</dbReference>
<comment type="caution">
    <text evidence="3">The sequence shown here is derived from an EMBL/GenBank/DDBJ whole genome shotgun (WGS) entry which is preliminary data.</text>
</comment>
<evidence type="ECO:0000259" key="2">
    <source>
        <dbReference type="Pfam" id="PF01321"/>
    </source>
</evidence>
<dbReference type="PRINTS" id="PR00599">
    <property type="entry name" value="MAPEPTIDASE"/>
</dbReference>
<dbReference type="InterPro" id="IPR029149">
    <property type="entry name" value="Creatin/AminoP/Spt16_N"/>
</dbReference>
<feature type="domain" description="Creatinase N-terminal" evidence="2">
    <location>
        <begin position="17"/>
        <end position="161"/>
    </location>
</feature>
<dbReference type="CDD" id="cd01066">
    <property type="entry name" value="APP_MetAP"/>
    <property type="match status" value="1"/>
</dbReference>
<keyword evidence="4" id="KW-1185">Reference proteome</keyword>
<dbReference type="SUPFAM" id="SSF53092">
    <property type="entry name" value="Creatinase/prolidase N-terminal domain"/>
    <property type="match status" value="1"/>
</dbReference>
<dbReference type="RefSeq" id="WP_068343229.1">
    <property type="nucleotide sequence ID" value="NZ_LQBQ01000001.1"/>
</dbReference>
<evidence type="ECO:0000313" key="3">
    <source>
        <dbReference type="EMBL" id="KUJ85491.1"/>
    </source>
</evidence>
<dbReference type="OrthoDB" id="9806388at2"/>
<dbReference type="InterPro" id="IPR001714">
    <property type="entry name" value="Pept_M24_MAP"/>
</dbReference>
<dbReference type="InterPro" id="IPR000587">
    <property type="entry name" value="Creatinase_N"/>
</dbReference>
<dbReference type="EMBL" id="LQBQ01000001">
    <property type="protein sequence ID" value="KUJ85491.1"/>
    <property type="molecule type" value="Genomic_DNA"/>
</dbReference>
<evidence type="ECO:0000313" key="4">
    <source>
        <dbReference type="Proteomes" id="UP000053791"/>
    </source>
</evidence>
<reference evidence="3 4" key="1">
    <citation type="submission" date="2015-12" db="EMBL/GenBank/DDBJ databases">
        <authorList>
            <person name="Shamseldin A."/>
            <person name="Moawad H."/>
            <person name="Abd El-Rahim W.M."/>
            <person name="Sadowsky M.J."/>
        </authorList>
    </citation>
    <scope>NUCLEOTIDE SEQUENCE [LARGE SCALE GENOMIC DNA]</scope>
    <source>
        <strain evidence="3 4">ZGT118</strain>
    </source>
</reference>